<evidence type="ECO:0000313" key="2">
    <source>
        <dbReference type="Proteomes" id="UP000477386"/>
    </source>
</evidence>
<protein>
    <submittedName>
        <fullName evidence="1">Uncharacterized protein</fullName>
    </submittedName>
</protein>
<organism evidence="1 2">
    <name type="scientific">Spirosoma agri</name>
    <dbReference type="NCBI Taxonomy" id="1987381"/>
    <lineage>
        <taxon>Bacteria</taxon>
        <taxon>Pseudomonadati</taxon>
        <taxon>Bacteroidota</taxon>
        <taxon>Cytophagia</taxon>
        <taxon>Cytophagales</taxon>
        <taxon>Cytophagaceae</taxon>
        <taxon>Spirosoma</taxon>
    </lineage>
</organism>
<dbReference type="EMBL" id="JAAGNZ010000001">
    <property type="protein sequence ID" value="NEU67107.1"/>
    <property type="molecule type" value="Genomic_DNA"/>
</dbReference>
<accession>A0A6M0IGV5</accession>
<comment type="caution">
    <text evidence="1">The sequence shown here is derived from an EMBL/GenBank/DDBJ whole genome shotgun (WGS) entry which is preliminary data.</text>
</comment>
<proteinExistence type="predicted"/>
<evidence type="ECO:0000313" key="1">
    <source>
        <dbReference type="EMBL" id="NEU67107.1"/>
    </source>
</evidence>
<dbReference type="AlphaFoldDB" id="A0A6M0IGV5"/>
<keyword evidence="2" id="KW-1185">Reference proteome</keyword>
<dbReference type="Proteomes" id="UP000477386">
    <property type="component" value="Unassembled WGS sequence"/>
</dbReference>
<reference evidence="1 2" key="1">
    <citation type="submission" date="2020-02" db="EMBL/GenBank/DDBJ databases">
        <title>Draft genome sequence of two Spirosoma agri KCTC 52727 and Spirosoma terrae KCTC 52035.</title>
        <authorList>
            <person name="Rojas J."/>
            <person name="Ambika Manirajan B."/>
            <person name="Ratering S."/>
            <person name="Suarez C."/>
            <person name="Schnell S."/>
        </authorList>
    </citation>
    <scope>NUCLEOTIDE SEQUENCE [LARGE SCALE GENOMIC DNA]</scope>
    <source>
        <strain evidence="1 2">KCTC 52727</strain>
    </source>
</reference>
<dbReference type="RefSeq" id="WP_164036692.1">
    <property type="nucleotide sequence ID" value="NZ_JAAGNZ010000001.1"/>
</dbReference>
<gene>
    <name evidence="1" type="ORF">GK091_09475</name>
</gene>
<name>A0A6M0IGV5_9BACT</name>
<sequence length="464" mass="53647">MAKTITFSGETLKQYILGKSNNVNEEYNTFFDEYYYQGSANRRAQRISALQNENNTVKPIPFRMPSERYYDSYVTRHQQKPYGMSEEEWQEQIAPPNYLINSMVYLGGTTVEATSSINWLSHHTDINISGCTFSEPFNALFFDFKHSLVFTNCLFKGPFICRNSAINNIVFKKCTFDNVEFQVSDSDFNSILFDECHVYSVSVSIDRNPYNIEQTKYINDIDHSVKNINFINTSVTIGNFLGNNIKSIEFDNAKFDELNLDISVKDLYLINKTVDKNRINIKSLNITLEPSAKDTVSIIEGFSIQKFNISGLLRDTTFNIYDIIFNNLLIKNFVNESKLIFNATSLESPGRVEITRSQLGKVEFNYVDFTKADTFRIYLSNITDIITHNTVFSNNIISKDEFDFSTIREIYRQLKSAAGKQSDKVNELRYEALEMEAFKKELIKSNISYDKWILFINEWSNGHG</sequence>